<keyword evidence="6" id="KW-0520">NAD</keyword>
<evidence type="ECO:0000256" key="5">
    <source>
        <dbReference type="ARBA" id="ARBA00016977"/>
    </source>
</evidence>
<evidence type="ECO:0000313" key="10">
    <source>
        <dbReference type="Proteomes" id="UP000656813"/>
    </source>
</evidence>
<comment type="cofactor">
    <cofactor evidence="2">
        <name>NAD(+)</name>
        <dbReference type="ChEBI" id="CHEBI:57540"/>
    </cofactor>
</comment>
<accession>A0A8J2ZRK1</accession>
<name>A0A8J2ZRK1_9BACL</name>
<reference evidence="9" key="2">
    <citation type="submission" date="2020-09" db="EMBL/GenBank/DDBJ databases">
        <authorList>
            <person name="Sun Q."/>
            <person name="Zhou Y."/>
        </authorList>
    </citation>
    <scope>NUCLEOTIDE SEQUENCE</scope>
    <source>
        <strain evidence="9">CGMCC 1.12777</strain>
    </source>
</reference>
<dbReference type="AlphaFoldDB" id="A0A8J2ZRK1"/>
<evidence type="ECO:0000256" key="6">
    <source>
        <dbReference type="ARBA" id="ARBA00023027"/>
    </source>
</evidence>
<comment type="catalytic activity">
    <reaction evidence="1">
        <text>dTDP-alpha-D-glucose = dTDP-4-dehydro-6-deoxy-alpha-D-glucose + H2O</text>
        <dbReference type="Rhea" id="RHEA:17221"/>
        <dbReference type="ChEBI" id="CHEBI:15377"/>
        <dbReference type="ChEBI" id="CHEBI:57477"/>
        <dbReference type="ChEBI" id="CHEBI:57649"/>
        <dbReference type="EC" id="4.2.1.46"/>
    </reaction>
</comment>
<evidence type="ECO:0000256" key="1">
    <source>
        <dbReference type="ARBA" id="ARBA00001539"/>
    </source>
</evidence>
<evidence type="ECO:0000256" key="2">
    <source>
        <dbReference type="ARBA" id="ARBA00001911"/>
    </source>
</evidence>
<dbReference type="CDD" id="cd05246">
    <property type="entry name" value="dTDP_GD_SDR_e"/>
    <property type="match status" value="1"/>
</dbReference>
<keyword evidence="10" id="KW-1185">Reference proteome</keyword>
<sequence>MKDILVTGGAGFIGSHFIEYLLQTTELRVTNVDVLTYAGNLRNLDFELPDHRYRFFQEDIHQMSEEVFDRTYDCIVNFAAETHVDRSIEEAEPFLHTNILGTFQLIQKVMEGKARKLLQVSTDEVYGSLDEGEAAFTESHPLMANNPYSASKASADLLVRSYFQTYKLPLLITRCSNNYGPKQHPEKLIPKTIEKAMRNEAIPIYGEGKNIRDWLYVEDHCRAIYSVMQAGQPGEVYNIGGHCEKSNLEIVNMILEYLGKSKTLITFVPDRLGHDFHYAMNWTKVHEALGWEPRVSFEEGIAKTIEWTLEKTMNRN</sequence>
<comment type="similarity">
    <text evidence="3">Belongs to the NAD(P)-dependent epimerase/dehydratase family. dTDP-glucose dehydratase subfamily.</text>
</comment>
<comment type="caution">
    <text evidence="9">The sequence shown here is derived from an EMBL/GenBank/DDBJ whole genome shotgun (WGS) entry which is preliminary data.</text>
</comment>
<proteinExistence type="inferred from homology"/>
<gene>
    <name evidence="9" type="primary">rfbB</name>
    <name evidence="9" type="ORF">GCM10007096_01590</name>
</gene>
<dbReference type="Gene3D" id="3.40.50.720">
    <property type="entry name" value="NAD(P)-binding Rossmann-like Domain"/>
    <property type="match status" value="1"/>
</dbReference>
<dbReference type="InterPro" id="IPR016040">
    <property type="entry name" value="NAD(P)-bd_dom"/>
</dbReference>
<dbReference type="NCBIfam" id="TIGR01181">
    <property type="entry name" value="dTDP_gluc_dehyt"/>
    <property type="match status" value="1"/>
</dbReference>
<dbReference type="EMBL" id="BMFV01000001">
    <property type="protein sequence ID" value="GGH73896.1"/>
    <property type="molecule type" value="Genomic_DNA"/>
</dbReference>
<reference evidence="9" key="1">
    <citation type="journal article" date="2014" name="Int. J. Syst. Evol. Microbiol.">
        <title>Complete genome sequence of Corynebacterium casei LMG S-19264T (=DSM 44701T), isolated from a smear-ripened cheese.</title>
        <authorList>
            <consortium name="US DOE Joint Genome Institute (JGI-PGF)"/>
            <person name="Walter F."/>
            <person name="Albersmeier A."/>
            <person name="Kalinowski J."/>
            <person name="Ruckert C."/>
        </authorList>
    </citation>
    <scope>NUCLEOTIDE SEQUENCE</scope>
    <source>
        <strain evidence="9">CGMCC 1.12777</strain>
    </source>
</reference>
<evidence type="ECO:0000256" key="7">
    <source>
        <dbReference type="ARBA" id="ARBA00023239"/>
    </source>
</evidence>
<dbReference type="GO" id="GO:0009225">
    <property type="term" value="P:nucleotide-sugar metabolic process"/>
    <property type="evidence" value="ECO:0007669"/>
    <property type="project" value="InterPro"/>
</dbReference>
<dbReference type="Pfam" id="PF16363">
    <property type="entry name" value="GDP_Man_Dehyd"/>
    <property type="match status" value="1"/>
</dbReference>
<dbReference type="GO" id="GO:0008460">
    <property type="term" value="F:dTDP-glucose 4,6-dehydratase activity"/>
    <property type="evidence" value="ECO:0007669"/>
    <property type="project" value="UniProtKB-EC"/>
</dbReference>
<evidence type="ECO:0000256" key="3">
    <source>
        <dbReference type="ARBA" id="ARBA00008178"/>
    </source>
</evidence>
<evidence type="ECO:0000256" key="4">
    <source>
        <dbReference type="ARBA" id="ARBA00011990"/>
    </source>
</evidence>
<protein>
    <recommendedName>
        <fullName evidence="5">dTDP-glucose 4,6-dehydratase</fullName>
        <ecNumber evidence="4">4.2.1.46</ecNumber>
    </recommendedName>
</protein>
<dbReference type="EC" id="4.2.1.46" evidence="4"/>
<dbReference type="InterPro" id="IPR005888">
    <property type="entry name" value="dTDP_Gluc_deHydtase"/>
</dbReference>
<dbReference type="SUPFAM" id="SSF51735">
    <property type="entry name" value="NAD(P)-binding Rossmann-fold domains"/>
    <property type="match status" value="1"/>
</dbReference>
<dbReference type="Proteomes" id="UP000656813">
    <property type="component" value="Unassembled WGS sequence"/>
</dbReference>
<dbReference type="RefSeq" id="WP_188495075.1">
    <property type="nucleotide sequence ID" value="NZ_BMFV01000001.1"/>
</dbReference>
<dbReference type="PANTHER" id="PTHR43000">
    <property type="entry name" value="DTDP-D-GLUCOSE 4,6-DEHYDRATASE-RELATED"/>
    <property type="match status" value="1"/>
</dbReference>
<keyword evidence="7" id="KW-0456">Lyase</keyword>
<organism evidence="9 10">
    <name type="scientific">Pullulanibacillus pueri</name>
    <dbReference type="NCBI Taxonomy" id="1437324"/>
    <lineage>
        <taxon>Bacteria</taxon>
        <taxon>Bacillati</taxon>
        <taxon>Bacillota</taxon>
        <taxon>Bacilli</taxon>
        <taxon>Bacillales</taxon>
        <taxon>Sporolactobacillaceae</taxon>
        <taxon>Pullulanibacillus</taxon>
    </lineage>
</organism>
<evidence type="ECO:0000259" key="8">
    <source>
        <dbReference type="Pfam" id="PF16363"/>
    </source>
</evidence>
<dbReference type="InterPro" id="IPR036291">
    <property type="entry name" value="NAD(P)-bd_dom_sf"/>
</dbReference>
<evidence type="ECO:0000313" key="9">
    <source>
        <dbReference type="EMBL" id="GGH73896.1"/>
    </source>
</evidence>
<feature type="domain" description="NAD(P)-binding" evidence="8">
    <location>
        <begin position="5"/>
        <end position="304"/>
    </location>
</feature>
<dbReference type="Gene3D" id="3.90.25.10">
    <property type="entry name" value="UDP-galactose 4-epimerase, domain 1"/>
    <property type="match status" value="1"/>
</dbReference>